<keyword evidence="2" id="KW-1185">Reference proteome</keyword>
<evidence type="ECO:0008006" key="3">
    <source>
        <dbReference type="Google" id="ProtNLM"/>
    </source>
</evidence>
<protein>
    <recommendedName>
        <fullName evidence="3">Copia-type polyprotein</fullName>
    </recommendedName>
</protein>
<proteinExistence type="predicted"/>
<accession>A0A392SJW4</accession>
<dbReference type="Proteomes" id="UP000265520">
    <property type="component" value="Unassembled WGS sequence"/>
</dbReference>
<comment type="caution">
    <text evidence="1">The sequence shown here is derived from an EMBL/GenBank/DDBJ whole genome shotgun (WGS) entry which is preliminary data.</text>
</comment>
<dbReference type="CDD" id="cd09272">
    <property type="entry name" value="RNase_HI_RT_Ty1"/>
    <property type="match status" value="1"/>
</dbReference>
<feature type="non-terminal residue" evidence="1">
    <location>
        <position position="1"/>
    </location>
</feature>
<name>A0A392SJW4_9FABA</name>
<evidence type="ECO:0000313" key="2">
    <source>
        <dbReference type="Proteomes" id="UP000265520"/>
    </source>
</evidence>
<reference evidence="1 2" key="1">
    <citation type="journal article" date="2018" name="Front. Plant Sci.">
        <title>Red Clover (Trifolium pratense) and Zigzag Clover (T. medium) - A Picture of Genomic Similarities and Differences.</title>
        <authorList>
            <person name="Dluhosova J."/>
            <person name="Istvanek J."/>
            <person name="Nedelnik J."/>
            <person name="Repkova J."/>
        </authorList>
    </citation>
    <scope>NUCLEOTIDE SEQUENCE [LARGE SCALE GENOMIC DNA]</scope>
    <source>
        <strain evidence="2">cv. 10/8</strain>
        <tissue evidence="1">Leaf</tissue>
    </source>
</reference>
<sequence length="48" mass="5219">DDRKSTTGYIFLYGGAPIFWCSMKEPVVALSTCEAEYIAAVDSGILTQ</sequence>
<dbReference type="EMBL" id="LXQA010390819">
    <property type="protein sequence ID" value="MCI48732.1"/>
    <property type="molecule type" value="Genomic_DNA"/>
</dbReference>
<evidence type="ECO:0000313" key="1">
    <source>
        <dbReference type="EMBL" id="MCI48732.1"/>
    </source>
</evidence>
<organism evidence="1 2">
    <name type="scientific">Trifolium medium</name>
    <dbReference type="NCBI Taxonomy" id="97028"/>
    <lineage>
        <taxon>Eukaryota</taxon>
        <taxon>Viridiplantae</taxon>
        <taxon>Streptophyta</taxon>
        <taxon>Embryophyta</taxon>
        <taxon>Tracheophyta</taxon>
        <taxon>Spermatophyta</taxon>
        <taxon>Magnoliopsida</taxon>
        <taxon>eudicotyledons</taxon>
        <taxon>Gunneridae</taxon>
        <taxon>Pentapetalae</taxon>
        <taxon>rosids</taxon>
        <taxon>fabids</taxon>
        <taxon>Fabales</taxon>
        <taxon>Fabaceae</taxon>
        <taxon>Papilionoideae</taxon>
        <taxon>50 kb inversion clade</taxon>
        <taxon>NPAAA clade</taxon>
        <taxon>Hologalegina</taxon>
        <taxon>IRL clade</taxon>
        <taxon>Trifolieae</taxon>
        <taxon>Trifolium</taxon>
    </lineage>
</organism>
<dbReference type="AlphaFoldDB" id="A0A392SJW4"/>